<gene>
    <name evidence="1" type="ORF">S01H1_29268</name>
</gene>
<protein>
    <submittedName>
        <fullName evidence="1">Uncharacterized protein</fullName>
    </submittedName>
</protein>
<dbReference type="AlphaFoldDB" id="X0TL52"/>
<evidence type="ECO:0000313" key="1">
    <source>
        <dbReference type="EMBL" id="GAF88877.1"/>
    </source>
</evidence>
<dbReference type="EMBL" id="BARS01017935">
    <property type="protein sequence ID" value="GAF88877.1"/>
    <property type="molecule type" value="Genomic_DNA"/>
</dbReference>
<name>X0TL52_9ZZZZ</name>
<organism evidence="1">
    <name type="scientific">marine sediment metagenome</name>
    <dbReference type="NCBI Taxonomy" id="412755"/>
    <lineage>
        <taxon>unclassified sequences</taxon>
        <taxon>metagenomes</taxon>
        <taxon>ecological metagenomes</taxon>
    </lineage>
</organism>
<feature type="non-terminal residue" evidence="1">
    <location>
        <position position="69"/>
    </location>
</feature>
<accession>X0TL52</accession>
<sequence length="69" mass="7577">MNDTEKILQNKTQYSPIQISQLGVGTTILLQADDEEVYELVILNTKRCAVHIRGGQLFKGGIDAIVTSS</sequence>
<comment type="caution">
    <text evidence="1">The sequence shown here is derived from an EMBL/GenBank/DDBJ whole genome shotgun (WGS) entry which is preliminary data.</text>
</comment>
<reference evidence="1" key="1">
    <citation type="journal article" date="2014" name="Front. Microbiol.">
        <title>High frequency of phylogenetically diverse reductive dehalogenase-homologous genes in deep subseafloor sedimentary metagenomes.</title>
        <authorList>
            <person name="Kawai M."/>
            <person name="Futagami T."/>
            <person name="Toyoda A."/>
            <person name="Takaki Y."/>
            <person name="Nishi S."/>
            <person name="Hori S."/>
            <person name="Arai W."/>
            <person name="Tsubouchi T."/>
            <person name="Morono Y."/>
            <person name="Uchiyama I."/>
            <person name="Ito T."/>
            <person name="Fujiyama A."/>
            <person name="Inagaki F."/>
            <person name="Takami H."/>
        </authorList>
    </citation>
    <scope>NUCLEOTIDE SEQUENCE</scope>
    <source>
        <strain evidence="1">Expedition CK06-06</strain>
    </source>
</reference>
<proteinExistence type="predicted"/>